<dbReference type="InterPro" id="IPR011701">
    <property type="entry name" value="MFS"/>
</dbReference>
<dbReference type="SUPFAM" id="SSF103473">
    <property type="entry name" value="MFS general substrate transporter"/>
    <property type="match status" value="1"/>
</dbReference>
<dbReference type="Pfam" id="PF07690">
    <property type="entry name" value="MFS_1"/>
    <property type="match status" value="1"/>
</dbReference>
<feature type="transmembrane region" description="Helical" evidence="6">
    <location>
        <begin position="90"/>
        <end position="107"/>
    </location>
</feature>
<feature type="transmembrane region" description="Helical" evidence="6">
    <location>
        <begin position="179"/>
        <end position="198"/>
    </location>
</feature>
<feature type="transmembrane region" description="Helical" evidence="6">
    <location>
        <begin position="352"/>
        <end position="376"/>
    </location>
</feature>
<feature type="transmembrane region" description="Helical" evidence="6">
    <location>
        <begin position="113"/>
        <end position="133"/>
    </location>
</feature>
<evidence type="ECO:0000256" key="1">
    <source>
        <dbReference type="ARBA" id="ARBA00004651"/>
    </source>
</evidence>
<dbReference type="KEGG" id="sng:SNE_A15380"/>
<evidence type="ECO:0000256" key="4">
    <source>
        <dbReference type="ARBA" id="ARBA00022989"/>
    </source>
</evidence>
<keyword evidence="5 6" id="KW-0472">Membrane</keyword>
<proteinExistence type="predicted"/>
<reference evidence="8 9" key="2">
    <citation type="journal article" date="2011" name="Mol. Biol. Evol.">
        <title>Unity in variety--the pan-genome of the Chlamydiae.</title>
        <authorList>
            <person name="Collingro A."/>
            <person name="Tischler P."/>
            <person name="Weinmaier T."/>
            <person name="Penz T."/>
            <person name="Heinz E."/>
            <person name="Brunham R.C."/>
            <person name="Read T.D."/>
            <person name="Bavoil P.M."/>
            <person name="Sachse K."/>
            <person name="Kahane S."/>
            <person name="Friedman M.G."/>
            <person name="Rattei T."/>
            <person name="Myers G.S."/>
            <person name="Horn M."/>
        </authorList>
    </citation>
    <scope>NUCLEOTIDE SEQUENCE [LARGE SCALE GENOMIC DNA]</scope>
    <source>
        <strain evidence="9">ATCC VR-1471 / Z</strain>
    </source>
</reference>
<dbReference type="EMBL" id="FR872582">
    <property type="protein sequence ID" value="CCB89415.1"/>
    <property type="molecule type" value="Genomic_DNA"/>
</dbReference>
<sequence length="420" mass="46559">MGNKFMKNKPSMIAHPRPVYPYMVWITCNLINFYALLLQFSSWDVRTHFHEKELLFSVDSEALFTPLVLSIILFQIPIALLIDRFGPKKVSSLTLIIAALGVILFGYTHSPTLLWIGILLMGLGTTITYVNSLKLIANWFSHPRFPFMVSWTVIGIIISTIIGQPLIILLAKQFGWSNLLINLGMVGIILAFFFFIFVRDQSESVLSQFECGPSLKKVFSSPNTYLIALTGALGITPWLASTGFWHHAFYTVAYKMNGGDAAFINLIDMLGFGIGSLCFSVYGKKVGKRKVLIGGGILASLLITCLLIYAPRFTLPSLIALTGVGSFFIGSVTLTFTLICENNQFKSVGLSVGILCFAVALLRFIENLLITLIITGKSKVPLETLLESSTKEFQQGLILMPVFLLLSFICVIFIKENYGK</sequence>
<feature type="transmembrane region" description="Helical" evidence="6">
    <location>
        <begin position="224"/>
        <end position="241"/>
    </location>
</feature>
<dbReference type="PANTHER" id="PTHR43124:SF3">
    <property type="entry name" value="CHLORAMPHENICOL EFFLUX PUMP RV0191"/>
    <property type="match status" value="1"/>
</dbReference>
<keyword evidence="9" id="KW-1185">Reference proteome</keyword>
<feature type="transmembrane region" description="Helical" evidence="6">
    <location>
        <begin position="20"/>
        <end position="43"/>
    </location>
</feature>
<evidence type="ECO:0000256" key="5">
    <source>
        <dbReference type="ARBA" id="ARBA00023136"/>
    </source>
</evidence>
<organism evidence="8 9">
    <name type="scientific">Simkania negevensis (strain ATCC VR-1471 / DSM 27360 / Z)</name>
    <dbReference type="NCBI Taxonomy" id="331113"/>
    <lineage>
        <taxon>Bacteria</taxon>
        <taxon>Pseudomonadati</taxon>
        <taxon>Chlamydiota</taxon>
        <taxon>Chlamydiia</taxon>
        <taxon>Parachlamydiales</taxon>
        <taxon>Simkaniaceae</taxon>
        <taxon>Simkania</taxon>
    </lineage>
</organism>
<dbReference type="InterPro" id="IPR020846">
    <property type="entry name" value="MFS_dom"/>
</dbReference>
<feature type="domain" description="Major facilitator superfamily (MFS) profile" evidence="7">
    <location>
        <begin position="20"/>
        <end position="419"/>
    </location>
</feature>
<feature type="transmembrane region" description="Helical" evidence="6">
    <location>
        <begin position="261"/>
        <end position="279"/>
    </location>
</feature>
<dbReference type="eggNOG" id="COG0477">
    <property type="taxonomic scope" value="Bacteria"/>
</dbReference>
<comment type="subcellular location">
    <subcellularLocation>
        <location evidence="1">Cell membrane</location>
        <topology evidence="1">Multi-pass membrane protein</topology>
    </subcellularLocation>
</comment>
<evidence type="ECO:0000313" key="9">
    <source>
        <dbReference type="Proteomes" id="UP000000496"/>
    </source>
</evidence>
<feature type="transmembrane region" description="Helical" evidence="6">
    <location>
        <begin position="63"/>
        <end position="83"/>
    </location>
</feature>
<feature type="transmembrane region" description="Helical" evidence="6">
    <location>
        <begin position="145"/>
        <end position="167"/>
    </location>
</feature>
<feature type="transmembrane region" description="Helical" evidence="6">
    <location>
        <begin position="291"/>
        <end position="311"/>
    </location>
</feature>
<dbReference type="InterPro" id="IPR036259">
    <property type="entry name" value="MFS_trans_sf"/>
</dbReference>
<keyword evidence="2" id="KW-1003">Cell membrane</keyword>
<dbReference type="CDD" id="cd06174">
    <property type="entry name" value="MFS"/>
    <property type="match status" value="1"/>
</dbReference>
<name>F8L999_SIMNZ</name>
<evidence type="ECO:0000256" key="2">
    <source>
        <dbReference type="ARBA" id="ARBA00022475"/>
    </source>
</evidence>
<dbReference type="STRING" id="331113.SNE_A15380"/>
<evidence type="ECO:0000256" key="6">
    <source>
        <dbReference type="SAM" id="Phobius"/>
    </source>
</evidence>
<protein>
    <recommendedName>
        <fullName evidence="7">Major facilitator superfamily (MFS) profile domain-containing protein</fullName>
    </recommendedName>
</protein>
<accession>F8L999</accession>
<reference key="1">
    <citation type="journal article" date="2011" name="Mol. Biol. Evol.">
        <title>Unity in variety -- the pan-genome of the Chlamydiae.</title>
        <authorList>
            <person name="Collingro A."/>
            <person name="Tischler P."/>
            <person name="Weinmaier T."/>
            <person name="Penz T."/>
            <person name="Heinz E."/>
            <person name="Brunham R.C."/>
            <person name="Read T.D."/>
            <person name="Bavoil P.M."/>
            <person name="Sachse K."/>
            <person name="Kahane S."/>
            <person name="Friedman M.G."/>
            <person name="Rattei T."/>
            <person name="Myers G.S.A."/>
            <person name="Horn M."/>
        </authorList>
    </citation>
    <scope>NUCLEOTIDE SEQUENCE</scope>
    <source>
        <strain>Z</strain>
    </source>
</reference>
<dbReference type="GO" id="GO:0022857">
    <property type="term" value="F:transmembrane transporter activity"/>
    <property type="evidence" value="ECO:0007669"/>
    <property type="project" value="InterPro"/>
</dbReference>
<feature type="transmembrane region" description="Helical" evidence="6">
    <location>
        <begin position="317"/>
        <end position="340"/>
    </location>
</feature>
<dbReference type="PANTHER" id="PTHR43124">
    <property type="entry name" value="PURINE EFFLUX PUMP PBUE"/>
    <property type="match status" value="1"/>
</dbReference>
<evidence type="ECO:0000259" key="7">
    <source>
        <dbReference type="PROSITE" id="PS50850"/>
    </source>
</evidence>
<dbReference type="PROSITE" id="PS50850">
    <property type="entry name" value="MFS"/>
    <property type="match status" value="1"/>
</dbReference>
<dbReference type="HOGENOM" id="CLU_001265_62_1_0"/>
<dbReference type="Gene3D" id="1.20.1250.20">
    <property type="entry name" value="MFS general substrate transporter like domains"/>
    <property type="match status" value="2"/>
</dbReference>
<keyword evidence="3 6" id="KW-0812">Transmembrane</keyword>
<feature type="transmembrane region" description="Helical" evidence="6">
    <location>
        <begin position="396"/>
        <end position="414"/>
    </location>
</feature>
<dbReference type="InterPro" id="IPR050189">
    <property type="entry name" value="MFS_Efflux_Transporters"/>
</dbReference>
<dbReference type="GO" id="GO:0005886">
    <property type="term" value="C:plasma membrane"/>
    <property type="evidence" value="ECO:0007669"/>
    <property type="project" value="UniProtKB-SubCell"/>
</dbReference>
<gene>
    <name evidence="8" type="ordered locus">SNE_A15380</name>
</gene>
<evidence type="ECO:0000313" key="8">
    <source>
        <dbReference type="EMBL" id="CCB89415.1"/>
    </source>
</evidence>
<keyword evidence="4 6" id="KW-1133">Transmembrane helix</keyword>
<dbReference type="Proteomes" id="UP000000496">
    <property type="component" value="Chromosome gsn.131"/>
</dbReference>
<evidence type="ECO:0000256" key="3">
    <source>
        <dbReference type="ARBA" id="ARBA00022692"/>
    </source>
</evidence>
<dbReference type="AlphaFoldDB" id="F8L999"/>